<evidence type="ECO:0000313" key="6">
    <source>
        <dbReference type="EMBL" id="NVD45159.1"/>
    </source>
</evidence>
<name>A0A850HDC5_9SPHN</name>
<dbReference type="PROSITE" id="PS50850">
    <property type="entry name" value="MFS"/>
    <property type="match status" value="1"/>
</dbReference>
<feature type="transmembrane region" description="Helical" evidence="4">
    <location>
        <begin position="146"/>
        <end position="170"/>
    </location>
</feature>
<feature type="transmembrane region" description="Helical" evidence="4">
    <location>
        <begin position="288"/>
        <end position="306"/>
    </location>
</feature>
<dbReference type="SUPFAM" id="SSF103473">
    <property type="entry name" value="MFS general substrate transporter"/>
    <property type="match status" value="1"/>
</dbReference>
<evidence type="ECO:0000256" key="1">
    <source>
        <dbReference type="ARBA" id="ARBA00022692"/>
    </source>
</evidence>
<dbReference type="InterPro" id="IPR011701">
    <property type="entry name" value="MFS"/>
</dbReference>
<evidence type="ECO:0000256" key="2">
    <source>
        <dbReference type="ARBA" id="ARBA00022989"/>
    </source>
</evidence>
<feature type="transmembrane region" description="Helical" evidence="4">
    <location>
        <begin position="87"/>
        <end position="106"/>
    </location>
</feature>
<keyword evidence="3 4" id="KW-0472">Membrane</keyword>
<feature type="transmembrane region" description="Helical" evidence="4">
    <location>
        <begin position="112"/>
        <end position="134"/>
    </location>
</feature>
<comment type="caution">
    <text evidence="6">The sequence shown here is derived from an EMBL/GenBank/DDBJ whole genome shotgun (WGS) entry which is preliminary data.</text>
</comment>
<evidence type="ECO:0000313" key="7">
    <source>
        <dbReference type="Proteomes" id="UP000561438"/>
    </source>
</evidence>
<organism evidence="6 7">
    <name type="scientific">Qipengyuania atrilutea</name>
    <dbReference type="NCBI Taxonomy" id="2744473"/>
    <lineage>
        <taxon>Bacteria</taxon>
        <taxon>Pseudomonadati</taxon>
        <taxon>Pseudomonadota</taxon>
        <taxon>Alphaproteobacteria</taxon>
        <taxon>Sphingomonadales</taxon>
        <taxon>Erythrobacteraceae</taxon>
        <taxon>Qipengyuania</taxon>
    </lineage>
</organism>
<feature type="transmembrane region" description="Helical" evidence="4">
    <location>
        <begin position="352"/>
        <end position="372"/>
    </location>
</feature>
<evidence type="ECO:0000256" key="3">
    <source>
        <dbReference type="ARBA" id="ARBA00023136"/>
    </source>
</evidence>
<feature type="transmembrane region" description="Helical" evidence="4">
    <location>
        <begin position="20"/>
        <end position="41"/>
    </location>
</feature>
<dbReference type="PANTHER" id="PTHR23528:SF1">
    <property type="entry name" value="MAJOR FACILITATOR SUPERFAMILY (MFS) PROFILE DOMAIN-CONTAINING PROTEIN"/>
    <property type="match status" value="1"/>
</dbReference>
<dbReference type="EMBL" id="JABWGV010000003">
    <property type="protein sequence ID" value="NVD45159.1"/>
    <property type="molecule type" value="Genomic_DNA"/>
</dbReference>
<reference evidence="6 7" key="1">
    <citation type="submission" date="2020-06" db="EMBL/GenBank/DDBJ databases">
        <title>Altererythrobacter sp. HHU K3-1.</title>
        <authorList>
            <person name="Zhang D."/>
            <person name="Xue H."/>
        </authorList>
    </citation>
    <scope>NUCLEOTIDE SEQUENCE [LARGE SCALE GENOMIC DNA]</scope>
    <source>
        <strain evidence="6 7">HHU K3-1</strain>
    </source>
</reference>
<evidence type="ECO:0000259" key="5">
    <source>
        <dbReference type="PROSITE" id="PS50850"/>
    </source>
</evidence>
<feature type="transmembrane region" description="Helical" evidence="4">
    <location>
        <begin position="378"/>
        <end position="400"/>
    </location>
</feature>
<sequence>MRNETITGASPRRQSRRFLLLYALASAGGSASYVPLLTLLLPARVAEIWTDNTIAVLSSLLFAGALAASAGNILFGWASDRTGSRKGWIAAGLALSAILLCLMQFAESFAGLLTLIILWQFALNMMLGPLLAWAGDCIPDAQKGTLGGLLSLSPACGALAGALLTIPGLAGPDTRLVLSAGIAIVMVLPVLLFGNPVPMPQLMLDERAGAEERGVPRSAHPVARMWLARLCIQIAEAALFSFLLLWFRSVDEGLTDNFTARLFTVVLFVSVPVSLAVGRWSDRIARPILPLAICAGIASIGLAALSVAETPLAGIAGYILFGVMAGVFLSLHAGQTLRVLPRASTRGRDLGIFNLTNTVPSLIVPGLALALIPLFGFGALFILLAAFAALAALLLVSILFQRPVR</sequence>
<protein>
    <submittedName>
        <fullName evidence="6">MFS transporter</fullName>
    </submittedName>
</protein>
<feature type="transmembrane region" description="Helical" evidence="4">
    <location>
        <begin position="226"/>
        <end position="246"/>
    </location>
</feature>
<keyword evidence="7" id="KW-1185">Reference proteome</keyword>
<feature type="domain" description="Major facilitator superfamily (MFS) profile" evidence="5">
    <location>
        <begin position="18"/>
        <end position="403"/>
    </location>
</feature>
<feature type="transmembrane region" description="Helical" evidence="4">
    <location>
        <begin position="176"/>
        <end position="194"/>
    </location>
</feature>
<dbReference type="PANTHER" id="PTHR23528">
    <property type="match status" value="1"/>
</dbReference>
<dbReference type="InterPro" id="IPR020846">
    <property type="entry name" value="MFS_dom"/>
</dbReference>
<dbReference type="Gene3D" id="1.20.1250.20">
    <property type="entry name" value="MFS general substrate transporter like domains"/>
    <property type="match status" value="2"/>
</dbReference>
<feature type="transmembrane region" description="Helical" evidence="4">
    <location>
        <begin position="53"/>
        <end position="75"/>
    </location>
</feature>
<proteinExistence type="predicted"/>
<evidence type="ECO:0000256" key="4">
    <source>
        <dbReference type="SAM" id="Phobius"/>
    </source>
</evidence>
<feature type="transmembrane region" description="Helical" evidence="4">
    <location>
        <begin position="312"/>
        <end position="331"/>
    </location>
</feature>
<dbReference type="Pfam" id="PF07690">
    <property type="entry name" value="MFS_1"/>
    <property type="match status" value="1"/>
</dbReference>
<gene>
    <name evidence="6" type="ORF">HUV48_09020</name>
</gene>
<accession>A0A850HDC5</accession>
<dbReference type="InterPro" id="IPR036259">
    <property type="entry name" value="MFS_trans_sf"/>
</dbReference>
<dbReference type="RefSeq" id="WP_176267486.1">
    <property type="nucleotide sequence ID" value="NZ_JABWGV010000003.1"/>
</dbReference>
<dbReference type="Proteomes" id="UP000561438">
    <property type="component" value="Unassembled WGS sequence"/>
</dbReference>
<keyword evidence="2 4" id="KW-1133">Transmembrane helix</keyword>
<keyword evidence="1 4" id="KW-0812">Transmembrane</keyword>
<feature type="transmembrane region" description="Helical" evidence="4">
    <location>
        <begin position="258"/>
        <end position="276"/>
    </location>
</feature>
<dbReference type="AlphaFoldDB" id="A0A850HDC5"/>
<dbReference type="GO" id="GO:0022857">
    <property type="term" value="F:transmembrane transporter activity"/>
    <property type="evidence" value="ECO:0007669"/>
    <property type="project" value="InterPro"/>
</dbReference>